<evidence type="ECO:0000313" key="2">
    <source>
        <dbReference type="EMBL" id="KAF1747766.1"/>
    </source>
</evidence>
<gene>
    <name evidence="2" type="ORF">GCK72_024232</name>
</gene>
<dbReference type="Proteomes" id="UP000483820">
    <property type="component" value="Chromosome X"/>
</dbReference>
<name>A0A6A5FYQ5_CAERE</name>
<keyword evidence="1" id="KW-0812">Transmembrane</keyword>
<organism evidence="2 3">
    <name type="scientific">Caenorhabditis remanei</name>
    <name type="common">Caenorhabditis vulgaris</name>
    <dbReference type="NCBI Taxonomy" id="31234"/>
    <lineage>
        <taxon>Eukaryota</taxon>
        <taxon>Metazoa</taxon>
        <taxon>Ecdysozoa</taxon>
        <taxon>Nematoda</taxon>
        <taxon>Chromadorea</taxon>
        <taxon>Rhabditida</taxon>
        <taxon>Rhabditina</taxon>
        <taxon>Rhabditomorpha</taxon>
        <taxon>Rhabditoidea</taxon>
        <taxon>Rhabditidae</taxon>
        <taxon>Peloderinae</taxon>
        <taxon>Caenorhabditis</taxon>
    </lineage>
</organism>
<keyword evidence="1" id="KW-0472">Membrane</keyword>
<protein>
    <submittedName>
        <fullName evidence="2">Uncharacterized protein</fullName>
    </submittedName>
</protein>
<comment type="caution">
    <text evidence="2">The sequence shown here is derived from an EMBL/GenBank/DDBJ whole genome shotgun (WGS) entry which is preliminary data.</text>
</comment>
<evidence type="ECO:0000256" key="1">
    <source>
        <dbReference type="SAM" id="Phobius"/>
    </source>
</evidence>
<dbReference type="GeneID" id="78777793"/>
<sequence>MGLTEDCWDSADSAASSSDSFVVAVGTAFVDLVESYFSFVVVVESLAFAALVVVAVHLAPSFEVAAADFVEDGFVVPCSSYGLVAAAFAGMMVQVDQLGVALAY</sequence>
<dbReference type="GO" id="GO:0016740">
    <property type="term" value="F:transferase activity"/>
    <property type="evidence" value="ECO:0007669"/>
    <property type="project" value="InterPro"/>
</dbReference>
<dbReference type="CTD" id="78777793"/>
<dbReference type="GO" id="GO:0016853">
    <property type="term" value="F:isomerase activity"/>
    <property type="evidence" value="ECO:0007669"/>
    <property type="project" value="InterPro"/>
</dbReference>
<dbReference type="InterPro" id="IPR036100">
    <property type="entry name" value="QueA_sf"/>
</dbReference>
<feature type="transmembrane region" description="Helical" evidence="1">
    <location>
        <begin position="36"/>
        <end position="59"/>
    </location>
</feature>
<reference evidence="2 3" key="1">
    <citation type="submission" date="2019-12" db="EMBL/GenBank/DDBJ databases">
        <title>Chromosome-level assembly of the Caenorhabditis remanei genome.</title>
        <authorList>
            <person name="Teterina A.A."/>
            <person name="Willis J.H."/>
            <person name="Phillips P.C."/>
        </authorList>
    </citation>
    <scope>NUCLEOTIDE SEQUENCE [LARGE SCALE GENOMIC DNA]</scope>
    <source>
        <strain evidence="2 3">PX506</strain>
        <tissue evidence="2">Whole organism</tissue>
    </source>
</reference>
<dbReference type="EMBL" id="WUAV01000006">
    <property type="protein sequence ID" value="KAF1747766.1"/>
    <property type="molecule type" value="Genomic_DNA"/>
</dbReference>
<evidence type="ECO:0000313" key="3">
    <source>
        <dbReference type="Proteomes" id="UP000483820"/>
    </source>
</evidence>
<dbReference type="SUPFAM" id="SSF111337">
    <property type="entry name" value="QueA-like"/>
    <property type="match status" value="1"/>
</dbReference>
<keyword evidence="1" id="KW-1133">Transmembrane helix</keyword>
<dbReference type="RefSeq" id="XP_053579351.1">
    <property type="nucleotide sequence ID" value="XM_053735785.1"/>
</dbReference>
<dbReference type="AlphaFoldDB" id="A0A6A5FYQ5"/>
<accession>A0A6A5FYQ5</accession>
<dbReference type="KEGG" id="crq:GCK72_024232"/>
<proteinExistence type="predicted"/>